<sequence length="127" mass="14184">VLQQFGYVQTIPRDPQAAANQLTTAEQIDHQWLHHMDRILTSVMLGNRATLPSDTAPGYMAWYFMISHPYIIPIPEGYSVRPAEPDVTVQEEAPTQTTTQLLGRLASIHDILECLMISGEVPNGSRI</sequence>
<proteinExistence type="predicted"/>
<feature type="non-terminal residue" evidence="1">
    <location>
        <position position="127"/>
    </location>
</feature>
<keyword evidence="2" id="KW-1185">Reference proteome</keyword>
<dbReference type="EMBL" id="LXQA010248886">
    <property type="protein sequence ID" value="MCI37833.1"/>
    <property type="molecule type" value="Genomic_DNA"/>
</dbReference>
<protein>
    <submittedName>
        <fullName evidence="1">Serine/threonine-protein phosphatase 7 long form-like protein</fullName>
    </submittedName>
</protein>
<name>A0A392RMI6_9FABA</name>
<dbReference type="AlphaFoldDB" id="A0A392RMI6"/>
<evidence type="ECO:0000313" key="2">
    <source>
        <dbReference type="Proteomes" id="UP000265520"/>
    </source>
</evidence>
<reference evidence="1 2" key="1">
    <citation type="journal article" date="2018" name="Front. Plant Sci.">
        <title>Red Clover (Trifolium pratense) and Zigzag Clover (T. medium) - A Picture of Genomic Similarities and Differences.</title>
        <authorList>
            <person name="Dluhosova J."/>
            <person name="Istvanek J."/>
            <person name="Nedelnik J."/>
            <person name="Repkova J."/>
        </authorList>
    </citation>
    <scope>NUCLEOTIDE SEQUENCE [LARGE SCALE GENOMIC DNA]</scope>
    <source>
        <strain evidence="2">cv. 10/8</strain>
        <tissue evidence="1">Leaf</tissue>
    </source>
</reference>
<dbReference type="Proteomes" id="UP000265520">
    <property type="component" value="Unassembled WGS sequence"/>
</dbReference>
<accession>A0A392RMI6</accession>
<organism evidence="1 2">
    <name type="scientific">Trifolium medium</name>
    <dbReference type="NCBI Taxonomy" id="97028"/>
    <lineage>
        <taxon>Eukaryota</taxon>
        <taxon>Viridiplantae</taxon>
        <taxon>Streptophyta</taxon>
        <taxon>Embryophyta</taxon>
        <taxon>Tracheophyta</taxon>
        <taxon>Spermatophyta</taxon>
        <taxon>Magnoliopsida</taxon>
        <taxon>eudicotyledons</taxon>
        <taxon>Gunneridae</taxon>
        <taxon>Pentapetalae</taxon>
        <taxon>rosids</taxon>
        <taxon>fabids</taxon>
        <taxon>Fabales</taxon>
        <taxon>Fabaceae</taxon>
        <taxon>Papilionoideae</taxon>
        <taxon>50 kb inversion clade</taxon>
        <taxon>NPAAA clade</taxon>
        <taxon>Hologalegina</taxon>
        <taxon>IRL clade</taxon>
        <taxon>Trifolieae</taxon>
        <taxon>Trifolium</taxon>
    </lineage>
</organism>
<evidence type="ECO:0000313" key="1">
    <source>
        <dbReference type="EMBL" id="MCI37833.1"/>
    </source>
</evidence>
<feature type="non-terminal residue" evidence="1">
    <location>
        <position position="1"/>
    </location>
</feature>
<comment type="caution">
    <text evidence="1">The sequence shown here is derived from an EMBL/GenBank/DDBJ whole genome shotgun (WGS) entry which is preliminary data.</text>
</comment>